<evidence type="ECO:0000256" key="1">
    <source>
        <dbReference type="ARBA" id="ARBA00022553"/>
    </source>
</evidence>
<dbReference type="SMART" id="SM00448">
    <property type="entry name" value="REC"/>
    <property type="match status" value="1"/>
</dbReference>
<dbReference type="PANTHER" id="PTHR44591">
    <property type="entry name" value="STRESS RESPONSE REGULATOR PROTEIN 1"/>
    <property type="match status" value="1"/>
</dbReference>
<dbReference type="PROSITE" id="PS50883">
    <property type="entry name" value="EAL"/>
    <property type="match status" value="1"/>
</dbReference>
<reference evidence="6 7" key="1">
    <citation type="submission" date="2019-07" db="EMBL/GenBank/DDBJ databases">
        <title>Whole genome shotgun sequence of Aliivibrio fischeri NBRC 101058.</title>
        <authorList>
            <person name="Hosoyama A."/>
            <person name="Uohara A."/>
            <person name="Ohji S."/>
            <person name="Ichikawa N."/>
        </authorList>
    </citation>
    <scope>NUCLEOTIDE SEQUENCE [LARGE SCALE GENOMIC DNA]</scope>
    <source>
        <strain evidence="6 7">NBRC 101058</strain>
    </source>
</reference>
<name>A0A510UN26_ALIFS</name>
<keyword evidence="2" id="KW-0902">Two-component regulatory system</keyword>
<accession>A0A510UN26</accession>
<dbReference type="SUPFAM" id="SSF52172">
    <property type="entry name" value="CheY-like"/>
    <property type="match status" value="1"/>
</dbReference>
<dbReference type="EMBL" id="BJTZ01000058">
    <property type="protein sequence ID" value="GEK16047.1"/>
    <property type="molecule type" value="Genomic_DNA"/>
</dbReference>
<dbReference type="RefSeq" id="WP_146866739.1">
    <property type="nucleotide sequence ID" value="NZ_BJTZ01000058.1"/>
</dbReference>
<dbReference type="Pfam" id="PF00563">
    <property type="entry name" value="EAL"/>
    <property type="match status" value="1"/>
</dbReference>
<dbReference type="Gene3D" id="3.20.20.450">
    <property type="entry name" value="EAL domain"/>
    <property type="match status" value="1"/>
</dbReference>
<dbReference type="InterPro" id="IPR050595">
    <property type="entry name" value="Bact_response_regulator"/>
</dbReference>
<dbReference type="InterPro" id="IPR001633">
    <property type="entry name" value="EAL_dom"/>
</dbReference>
<dbReference type="Proteomes" id="UP000321787">
    <property type="component" value="Unassembled WGS sequence"/>
</dbReference>
<comment type="caution">
    <text evidence="6">The sequence shown here is derived from an EMBL/GenBank/DDBJ whole genome shotgun (WGS) entry which is preliminary data.</text>
</comment>
<dbReference type="InterPro" id="IPR001789">
    <property type="entry name" value="Sig_transdc_resp-reg_receiver"/>
</dbReference>
<evidence type="ECO:0000313" key="7">
    <source>
        <dbReference type="Proteomes" id="UP000321787"/>
    </source>
</evidence>
<dbReference type="SUPFAM" id="SSF141868">
    <property type="entry name" value="EAL domain-like"/>
    <property type="match status" value="1"/>
</dbReference>
<dbReference type="AlphaFoldDB" id="A0A510UN26"/>
<feature type="modified residue" description="4-aspartylphosphate" evidence="3">
    <location>
        <position position="59"/>
    </location>
</feature>
<protein>
    <recommendedName>
        <fullName evidence="8">EAL domain-containing protein</fullName>
    </recommendedName>
</protein>
<evidence type="ECO:0000256" key="3">
    <source>
        <dbReference type="PROSITE-ProRule" id="PRU00169"/>
    </source>
</evidence>
<dbReference type="PANTHER" id="PTHR44591:SF14">
    <property type="entry name" value="PROTEIN PILG"/>
    <property type="match status" value="1"/>
</dbReference>
<gene>
    <name evidence="6" type="ORF">AFI02nite_40830</name>
</gene>
<evidence type="ECO:0000256" key="2">
    <source>
        <dbReference type="ARBA" id="ARBA00023012"/>
    </source>
</evidence>
<dbReference type="Gene3D" id="3.40.50.2300">
    <property type="match status" value="1"/>
</dbReference>
<evidence type="ECO:0000313" key="6">
    <source>
        <dbReference type="EMBL" id="GEK16047.1"/>
    </source>
</evidence>
<feature type="domain" description="Response regulatory" evidence="4">
    <location>
        <begin position="6"/>
        <end position="129"/>
    </location>
</feature>
<feature type="domain" description="EAL" evidence="5">
    <location>
        <begin position="132"/>
        <end position="374"/>
    </location>
</feature>
<sequence>MKSKINVILVDDVDFSRKVVSFIIKKNFHDQVNIIEAKSCNDVVNILNKKNIIHGIITDIMMPNGDGLDLIKVLSENNYHIPVAIVSSVKATILEKVMDLAEVSGVAIVNSYNKPISAEEVISTIDFFNVNRIEDRKMLFEDVKQNDLVELYYQPIVNFSSHRIDGVQVSPHWKNQKASAVAESVFLPDINDMKNTAGFMNLMFTLLERDIKSKFSDYRYTFRINVKDILICDDDFINHVFDKIEKETKDKIIVVVEFSEDVVLLDKLTENLEKLLSDGVRISIELVENDMQCKLLEQGIALSNICFEYKKNVFNDIKRFKELHGKDIPIIIGNIQKVNQQQASLDYGFECLQGDFITSEMKNDKLVKWINAYESETENLQCERF</sequence>
<dbReference type="InterPro" id="IPR011006">
    <property type="entry name" value="CheY-like_superfamily"/>
</dbReference>
<evidence type="ECO:0000259" key="4">
    <source>
        <dbReference type="PROSITE" id="PS50110"/>
    </source>
</evidence>
<keyword evidence="1 3" id="KW-0597">Phosphoprotein</keyword>
<organism evidence="6 7">
    <name type="scientific">Aliivibrio fischeri</name>
    <name type="common">Vibrio fischeri</name>
    <dbReference type="NCBI Taxonomy" id="668"/>
    <lineage>
        <taxon>Bacteria</taxon>
        <taxon>Pseudomonadati</taxon>
        <taxon>Pseudomonadota</taxon>
        <taxon>Gammaproteobacteria</taxon>
        <taxon>Vibrionales</taxon>
        <taxon>Vibrionaceae</taxon>
        <taxon>Aliivibrio</taxon>
    </lineage>
</organism>
<dbReference type="InterPro" id="IPR035919">
    <property type="entry name" value="EAL_sf"/>
</dbReference>
<dbReference type="PROSITE" id="PS50110">
    <property type="entry name" value="RESPONSE_REGULATORY"/>
    <property type="match status" value="1"/>
</dbReference>
<dbReference type="GO" id="GO:0000160">
    <property type="term" value="P:phosphorelay signal transduction system"/>
    <property type="evidence" value="ECO:0007669"/>
    <property type="project" value="UniProtKB-KW"/>
</dbReference>
<evidence type="ECO:0008006" key="8">
    <source>
        <dbReference type="Google" id="ProtNLM"/>
    </source>
</evidence>
<dbReference type="Pfam" id="PF00072">
    <property type="entry name" value="Response_reg"/>
    <property type="match status" value="1"/>
</dbReference>
<proteinExistence type="predicted"/>
<evidence type="ECO:0000259" key="5">
    <source>
        <dbReference type="PROSITE" id="PS50883"/>
    </source>
</evidence>